<accession>A0A089QLV8</accession>
<dbReference type="KEGG" id="lsj:LSJ_4069"/>
<dbReference type="RefSeq" id="WP_158423243.1">
    <property type="nucleotide sequence ID" value="NZ_CP007649.1"/>
</dbReference>
<evidence type="ECO:0000313" key="6">
    <source>
        <dbReference type="Proteomes" id="UP000437575"/>
    </source>
</evidence>
<evidence type="ECO:0000256" key="1">
    <source>
        <dbReference type="SAM" id="Phobius"/>
    </source>
</evidence>
<evidence type="ECO:0000313" key="5">
    <source>
        <dbReference type="Proteomes" id="UP000029488"/>
    </source>
</evidence>
<protein>
    <submittedName>
        <fullName evidence="2">Uncharacterized protein</fullName>
    </submittedName>
</protein>
<evidence type="ECO:0000313" key="7">
    <source>
        <dbReference type="Proteomes" id="UP000467635"/>
    </source>
</evidence>
<reference evidence="6 7" key="2">
    <citation type="submission" date="2019-11" db="EMBL/GenBank/DDBJ databases">
        <title>Draft Genome Sequence of Plant Growth-Promoting Rhizosphere-Associated Bacteria.</title>
        <authorList>
            <person name="Vasilyev I.Y."/>
            <person name="Radchenko V."/>
            <person name="Ilnitskaya E.V."/>
        </authorList>
    </citation>
    <scope>NUCLEOTIDE SEQUENCE [LARGE SCALE GENOMIC DNA]</scope>
    <source>
        <strain evidence="4 7">VRA_01-1sq_f</strain>
        <strain evidence="3 6">VRA_1sq_f</strain>
    </source>
</reference>
<name>A0A089QLV8_9LACO</name>
<dbReference type="EMBL" id="WKKX01000046">
    <property type="protein sequence ID" value="MSE07570.1"/>
    <property type="molecule type" value="Genomic_DNA"/>
</dbReference>
<reference evidence="2 5" key="1">
    <citation type="journal article" date="2014" name="BMC Genomics">
        <title>Unusual genome complexity in Lactobacillus salivarius JCM1046.</title>
        <authorList>
            <person name="Raftis E.J."/>
            <person name="Forde B.M."/>
            <person name="Claesson M.J."/>
            <person name="O'Toole P.W."/>
        </authorList>
    </citation>
    <scope>NUCLEOTIDE SEQUENCE [LARGE SCALE GENOMIC DNA]</scope>
    <source>
        <strain evidence="2 5">JCM1046</strain>
        <plasmid evidence="2 5">pLMP1046</plasmid>
    </source>
</reference>
<evidence type="ECO:0000313" key="2">
    <source>
        <dbReference type="EMBL" id="AIR11846.1"/>
    </source>
</evidence>
<keyword evidence="1" id="KW-1133">Transmembrane helix</keyword>
<dbReference type="EMBL" id="WKKZ01000001">
    <property type="protein sequence ID" value="MSE04333.1"/>
    <property type="molecule type" value="Genomic_DNA"/>
</dbReference>
<sequence length="50" mass="5760">MSKKMILWIAAIIFYAKLLLLDHDVGSYIGDGIFMMMVLWYSFKLDGDGK</sequence>
<dbReference type="EMBL" id="CP007649">
    <property type="protein sequence ID" value="AIR11846.1"/>
    <property type="molecule type" value="Genomic_DNA"/>
</dbReference>
<proteinExistence type="predicted"/>
<feature type="transmembrane region" description="Helical" evidence="1">
    <location>
        <begin position="5"/>
        <end position="21"/>
    </location>
</feature>
<organism evidence="2 5">
    <name type="scientific">Ligilactobacillus salivarius</name>
    <dbReference type="NCBI Taxonomy" id="1624"/>
    <lineage>
        <taxon>Bacteria</taxon>
        <taxon>Bacillati</taxon>
        <taxon>Bacillota</taxon>
        <taxon>Bacilli</taxon>
        <taxon>Lactobacillales</taxon>
        <taxon>Lactobacillaceae</taxon>
        <taxon>Ligilactobacillus</taxon>
    </lineage>
</organism>
<evidence type="ECO:0000313" key="4">
    <source>
        <dbReference type="EMBL" id="MSE07570.1"/>
    </source>
</evidence>
<keyword evidence="1" id="KW-0812">Transmembrane</keyword>
<dbReference type="Proteomes" id="UP000029488">
    <property type="component" value="Plasmid pLMP1046"/>
</dbReference>
<gene>
    <name evidence="4" type="ORF">GKC33_02190</name>
    <name evidence="3" type="ORF">GKC34_00370</name>
    <name evidence="2" type="ORF">LSJ_4069</name>
</gene>
<keyword evidence="1" id="KW-0472">Membrane</keyword>
<dbReference type="AlphaFoldDB" id="A0A089QLV8"/>
<geneLocation type="plasmid" evidence="2 5">
    <name>pLMP1046</name>
</geneLocation>
<evidence type="ECO:0000313" key="3">
    <source>
        <dbReference type="EMBL" id="MSE04333.1"/>
    </source>
</evidence>
<dbReference type="Proteomes" id="UP000467635">
    <property type="component" value="Unassembled WGS sequence"/>
</dbReference>
<dbReference type="Proteomes" id="UP000437575">
    <property type="component" value="Unassembled WGS sequence"/>
</dbReference>
<keyword evidence="2" id="KW-0614">Plasmid</keyword>